<gene>
    <name evidence="1" type="ORF">HCDG_04214</name>
</gene>
<dbReference type="AlphaFoldDB" id="C6HDD3"/>
<accession>C6HDD3</accession>
<protein>
    <submittedName>
        <fullName evidence="1">Uncharacterized protein</fullName>
    </submittedName>
</protein>
<dbReference type="EMBL" id="GG692423">
    <property type="protein sequence ID" value="EER41567.1"/>
    <property type="molecule type" value="Genomic_DNA"/>
</dbReference>
<evidence type="ECO:0000313" key="1">
    <source>
        <dbReference type="EMBL" id="EER41567.1"/>
    </source>
</evidence>
<dbReference type="OrthoDB" id="10568348at2759"/>
<proteinExistence type="predicted"/>
<organism evidence="1 2">
    <name type="scientific">Ajellomyces capsulatus (strain H143)</name>
    <name type="common">Darling's disease fungus</name>
    <name type="synonym">Histoplasma capsulatum</name>
    <dbReference type="NCBI Taxonomy" id="544712"/>
    <lineage>
        <taxon>Eukaryota</taxon>
        <taxon>Fungi</taxon>
        <taxon>Dikarya</taxon>
        <taxon>Ascomycota</taxon>
        <taxon>Pezizomycotina</taxon>
        <taxon>Eurotiomycetes</taxon>
        <taxon>Eurotiomycetidae</taxon>
        <taxon>Onygenales</taxon>
        <taxon>Ajellomycetaceae</taxon>
        <taxon>Histoplasma</taxon>
    </lineage>
</organism>
<dbReference type="Proteomes" id="UP000002624">
    <property type="component" value="Unassembled WGS sequence"/>
</dbReference>
<reference evidence="2" key="1">
    <citation type="submission" date="2009-05" db="EMBL/GenBank/DDBJ databases">
        <title>The genome sequence of Ajellomyces capsulatus strain H143.</title>
        <authorList>
            <person name="Champion M."/>
            <person name="Cuomo C.A."/>
            <person name="Ma L.-J."/>
            <person name="Henn M.R."/>
            <person name="Sil A."/>
            <person name="Goldman B."/>
            <person name="Young S.K."/>
            <person name="Kodira C.D."/>
            <person name="Zeng Q."/>
            <person name="Koehrsen M."/>
            <person name="Alvarado L."/>
            <person name="Berlin A.M."/>
            <person name="Borenstein D."/>
            <person name="Chen Z."/>
            <person name="Engels R."/>
            <person name="Freedman E."/>
            <person name="Gellesch M."/>
            <person name="Goldberg J."/>
            <person name="Griggs A."/>
            <person name="Gujja S."/>
            <person name="Heiman D.I."/>
            <person name="Hepburn T.A."/>
            <person name="Howarth C."/>
            <person name="Jen D."/>
            <person name="Larson L."/>
            <person name="Lewis B."/>
            <person name="Mehta T."/>
            <person name="Park D."/>
            <person name="Pearson M."/>
            <person name="Roberts A."/>
            <person name="Saif S."/>
            <person name="Shea T.D."/>
            <person name="Shenoy N."/>
            <person name="Sisk P."/>
            <person name="Stolte C."/>
            <person name="Sykes S."/>
            <person name="Walk T."/>
            <person name="White J."/>
            <person name="Yandava C."/>
            <person name="Klein B."/>
            <person name="McEwen J.G."/>
            <person name="Puccia R."/>
            <person name="Goldman G.H."/>
            <person name="Felipe M.S."/>
            <person name="Nino-Vega G."/>
            <person name="San-Blas G."/>
            <person name="Taylor J.W."/>
            <person name="Mendoza L."/>
            <person name="Galagan J.E."/>
            <person name="Nusbaum C."/>
            <person name="Birren B.W."/>
        </authorList>
    </citation>
    <scope>NUCLEOTIDE SEQUENCE [LARGE SCALE GENOMIC DNA]</scope>
    <source>
        <strain evidence="2">H143</strain>
    </source>
</reference>
<dbReference type="VEuPathDB" id="FungiDB:HCDG_04214"/>
<name>C6HDD3_AJECH</name>
<evidence type="ECO:0000313" key="2">
    <source>
        <dbReference type="Proteomes" id="UP000002624"/>
    </source>
</evidence>
<dbReference type="HOGENOM" id="CLU_2108372_0_0_1"/>
<sequence length="115" mass="13029">MRSLAIRSSAKVLLDFVTRIVALRPVPARLLSLYYFGAQSGWSKFSKQRRMNVCVIRSKASGYMEPGYIGLHFVPASIPKIGHILLPTKPPKDKEIARRALNFMISGFEDVEYEE</sequence>